<reference evidence="4" key="1">
    <citation type="journal article" date="2019" name="Int. J. Syst. Evol. Microbiol.">
        <title>The Global Catalogue of Microorganisms (GCM) 10K type strain sequencing project: providing services to taxonomists for standard genome sequencing and annotation.</title>
        <authorList>
            <consortium name="The Broad Institute Genomics Platform"/>
            <consortium name="The Broad Institute Genome Sequencing Center for Infectious Disease"/>
            <person name="Wu L."/>
            <person name="Ma J."/>
        </authorList>
    </citation>
    <scope>NUCLEOTIDE SEQUENCE [LARGE SCALE GENOMIC DNA]</scope>
    <source>
        <strain evidence="4">CGMCC 1.15439</strain>
    </source>
</reference>
<evidence type="ECO:0000313" key="4">
    <source>
        <dbReference type="Proteomes" id="UP000620046"/>
    </source>
</evidence>
<feature type="signal peptide" evidence="2">
    <location>
        <begin position="1"/>
        <end position="19"/>
    </location>
</feature>
<name>A0ABQ1G036_9GAMM</name>
<keyword evidence="2" id="KW-0732">Signal</keyword>
<feature type="compositionally biased region" description="Polar residues" evidence="1">
    <location>
        <begin position="22"/>
        <end position="42"/>
    </location>
</feature>
<comment type="caution">
    <text evidence="3">The sequence shown here is derived from an EMBL/GenBank/DDBJ whole genome shotgun (WGS) entry which is preliminary data.</text>
</comment>
<feature type="region of interest" description="Disordered" evidence="1">
    <location>
        <begin position="20"/>
        <end position="66"/>
    </location>
</feature>
<evidence type="ECO:0000256" key="1">
    <source>
        <dbReference type="SAM" id="MobiDB-lite"/>
    </source>
</evidence>
<dbReference type="EMBL" id="BMJA01000002">
    <property type="protein sequence ID" value="GGA34844.1"/>
    <property type="molecule type" value="Genomic_DNA"/>
</dbReference>
<feature type="chain" id="PRO_5046768644" evidence="2">
    <location>
        <begin position="20"/>
        <end position="108"/>
    </location>
</feature>
<dbReference type="Proteomes" id="UP000620046">
    <property type="component" value="Unassembled WGS sequence"/>
</dbReference>
<sequence length="108" mass="11119">MIKLICSAALLAAATAAFAAPQNGSSANQPQANAPTTSTTAKRSPLKPGDRQCIRDTGSLIPPKKGECLPVAGRSYTKQDIDNTGENTLGPALEKLDPAITTRGYGGH</sequence>
<dbReference type="RefSeq" id="WP_229720803.1">
    <property type="nucleotide sequence ID" value="NZ_BMJA01000002.1"/>
</dbReference>
<protein>
    <submittedName>
        <fullName evidence="3">Uncharacterized protein</fullName>
    </submittedName>
</protein>
<gene>
    <name evidence="3" type="ORF">GCM10010981_24870</name>
</gene>
<evidence type="ECO:0000256" key="2">
    <source>
        <dbReference type="SAM" id="SignalP"/>
    </source>
</evidence>
<evidence type="ECO:0000313" key="3">
    <source>
        <dbReference type="EMBL" id="GGA34844.1"/>
    </source>
</evidence>
<keyword evidence="4" id="KW-1185">Reference proteome</keyword>
<accession>A0ABQ1G036</accession>
<organism evidence="3 4">
    <name type="scientific">Dyella nitratireducens</name>
    <dbReference type="NCBI Taxonomy" id="1849580"/>
    <lineage>
        <taxon>Bacteria</taxon>
        <taxon>Pseudomonadati</taxon>
        <taxon>Pseudomonadota</taxon>
        <taxon>Gammaproteobacteria</taxon>
        <taxon>Lysobacterales</taxon>
        <taxon>Rhodanobacteraceae</taxon>
        <taxon>Dyella</taxon>
    </lineage>
</organism>
<proteinExistence type="predicted"/>